<dbReference type="Proteomes" id="UP000253740">
    <property type="component" value="Unassembled WGS sequence"/>
</dbReference>
<dbReference type="PANTHER" id="PTHR21340">
    <property type="entry name" value="DIADENOSINE 5,5-P1,P4-TETRAPHOSPHATE PYROPHOSPHOHYDROLASE MUTT"/>
    <property type="match status" value="1"/>
</dbReference>
<protein>
    <submittedName>
        <fullName evidence="5">NUDIX domain-containing protein</fullName>
    </submittedName>
    <submittedName>
        <fullName evidence="4">NUDIX hydrolase</fullName>
    </submittedName>
</protein>
<dbReference type="InterPro" id="IPR015797">
    <property type="entry name" value="NUDIX_hydrolase-like_dom_sf"/>
</dbReference>
<dbReference type="Pfam" id="PF00293">
    <property type="entry name" value="NUDIX"/>
    <property type="match status" value="1"/>
</dbReference>
<keyword evidence="6" id="KW-1185">Reference proteome</keyword>
<comment type="cofactor">
    <cofactor evidence="1">
        <name>Mg(2+)</name>
        <dbReference type="ChEBI" id="CHEBI:18420"/>
    </cofactor>
</comment>
<evidence type="ECO:0000313" key="4">
    <source>
        <dbReference type="EMBL" id="GAN44525.1"/>
    </source>
</evidence>
<dbReference type="GO" id="GO:0006754">
    <property type="term" value="P:ATP biosynthetic process"/>
    <property type="evidence" value="ECO:0007669"/>
    <property type="project" value="TreeGrafter"/>
</dbReference>
<evidence type="ECO:0000259" key="3">
    <source>
        <dbReference type="PROSITE" id="PS51462"/>
    </source>
</evidence>
<dbReference type="OrthoDB" id="9761969at2"/>
<dbReference type="CDD" id="cd04664">
    <property type="entry name" value="NUDIX_DHNTPase_like"/>
    <property type="match status" value="1"/>
</dbReference>
<evidence type="ECO:0000256" key="1">
    <source>
        <dbReference type="ARBA" id="ARBA00001946"/>
    </source>
</evidence>
<evidence type="ECO:0000256" key="2">
    <source>
        <dbReference type="ARBA" id="ARBA00022801"/>
    </source>
</evidence>
<dbReference type="GO" id="GO:0004081">
    <property type="term" value="F:bis(5'-nucleosyl)-tetraphosphatase (asymmetrical) activity"/>
    <property type="evidence" value="ECO:0007669"/>
    <property type="project" value="TreeGrafter"/>
</dbReference>
<feature type="domain" description="Nudix hydrolase" evidence="3">
    <location>
        <begin position="5"/>
        <end position="138"/>
    </location>
</feature>
<sequence length="162" mass="18139">MAETPIRCTMASVVALRGAADEARVLLLRRASPYLRGVWGYVAGHLEPGERAWQCALRELAEETGLTPTALYSANRCEQFYDPREECIAVVPSFVAFVAADAAVRLNHEHDAFRWLGFEEAMPLLPFGGQRELFAHVRREFVERTPQPRLRIAIDGRDAADA</sequence>
<dbReference type="GO" id="GO:0006167">
    <property type="term" value="P:AMP biosynthetic process"/>
    <property type="evidence" value="ECO:0007669"/>
    <property type="project" value="TreeGrafter"/>
</dbReference>
<reference evidence="5" key="2">
    <citation type="submission" date="2015-08" db="EMBL/GenBank/DDBJ databases">
        <title>Complete DNA Sequence of Pseudomonas syringae pv. actinidiae, the Causal Agent of Kiwifruit Canker Disease.</title>
        <authorList>
            <person name="Rikkerink E.H.A."/>
            <person name="Fineran P.C."/>
        </authorList>
    </citation>
    <scope>NUCLEOTIDE SEQUENCE</scope>
    <source>
        <strain evidence="5">SkMP5</strain>
    </source>
</reference>
<evidence type="ECO:0000313" key="6">
    <source>
        <dbReference type="Proteomes" id="UP000253740"/>
    </source>
</evidence>
<dbReference type="AlphaFoldDB" id="A0A0K8QM36"/>
<dbReference type="PROSITE" id="PS51462">
    <property type="entry name" value="NUDIX"/>
    <property type="match status" value="1"/>
</dbReference>
<dbReference type="PROSITE" id="PS00893">
    <property type="entry name" value="NUDIX_BOX"/>
    <property type="match status" value="1"/>
</dbReference>
<keyword evidence="2 4" id="KW-0378">Hydrolase</keyword>
<gene>
    <name evidence="4" type="ORF">MBSD_1060</name>
    <name evidence="5" type="ORF">MBSD_n1236</name>
</gene>
<dbReference type="Gene3D" id="3.90.79.10">
    <property type="entry name" value="Nucleoside Triphosphate Pyrophosphohydrolase"/>
    <property type="match status" value="1"/>
</dbReference>
<dbReference type="STRING" id="1475481.GCA_000953855_01254"/>
<accession>A0A0K8QM36</accession>
<dbReference type="PANTHER" id="PTHR21340:SF0">
    <property type="entry name" value="BIS(5'-NUCLEOSYL)-TETRAPHOSPHATASE [ASYMMETRICAL]"/>
    <property type="match status" value="1"/>
</dbReference>
<organism evidence="5">
    <name type="scientific">Mizugakiibacter sediminis</name>
    <dbReference type="NCBI Taxonomy" id="1475481"/>
    <lineage>
        <taxon>Bacteria</taxon>
        <taxon>Pseudomonadati</taxon>
        <taxon>Pseudomonadota</taxon>
        <taxon>Gammaproteobacteria</taxon>
        <taxon>Lysobacterales</taxon>
        <taxon>Rhodanobacteraceae</taxon>
        <taxon>Mizugakiibacter</taxon>
    </lineage>
</organism>
<dbReference type="EMBL" id="DF952378">
    <property type="protein sequence ID" value="GAN44525.1"/>
    <property type="molecule type" value="Genomic_DNA"/>
</dbReference>
<reference evidence="4" key="1">
    <citation type="submission" date="2015-03" db="EMBL/GenBank/DDBJ databases">
        <title>Draft genome sequence of Mizugakiibacter sediminis skMP5.</title>
        <authorList>
            <person name="Watanabe T."/>
            <person name="Kojima H."/>
            <person name="Fukui M."/>
        </authorList>
    </citation>
    <scope>NUCLEOTIDE SEQUENCE</scope>
    <source>
        <strain evidence="4">SkMP5</strain>
    </source>
</reference>
<dbReference type="EMBL" id="DF970179">
    <property type="protein sequence ID" value="GAP65934.1"/>
    <property type="molecule type" value="Genomic_DNA"/>
</dbReference>
<dbReference type="HOGENOM" id="CLU_037162_22_1_6"/>
<dbReference type="InterPro" id="IPR020084">
    <property type="entry name" value="NUDIX_hydrolase_CS"/>
</dbReference>
<dbReference type="SUPFAM" id="SSF55811">
    <property type="entry name" value="Nudix"/>
    <property type="match status" value="1"/>
</dbReference>
<evidence type="ECO:0000313" key="5">
    <source>
        <dbReference type="EMBL" id="GAP65934.1"/>
    </source>
</evidence>
<dbReference type="InterPro" id="IPR051325">
    <property type="entry name" value="Nudix_hydrolase_domain"/>
</dbReference>
<proteinExistence type="predicted"/>
<dbReference type="InterPro" id="IPR000086">
    <property type="entry name" value="NUDIX_hydrolase_dom"/>
</dbReference>
<name>A0A0K8QM36_9GAMM</name>